<evidence type="ECO:0000256" key="1">
    <source>
        <dbReference type="ARBA" id="ARBA00022679"/>
    </source>
</evidence>
<dbReference type="InterPro" id="IPR000182">
    <property type="entry name" value="GNAT_dom"/>
</dbReference>
<reference evidence="4 5" key="1">
    <citation type="submission" date="2018-07" db="EMBL/GenBank/DDBJ databases">
        <title>Genomic Encyclopedia of Type Strains, Phase IV (KMG-IV): sequencing the most valuable type-strain genomes for metagenomic binning, comparative biology and taxonomic classification.</title>
        <authorList>
            <person name="Goeker M."/>
        </authorList>
    </citation>
    <scope>NUCLEOTIDE SEQUENCE [LARGE SCALE GENOMIC DNA]</scope>
    <source>
        <strain evidence="4 5">DSM 44952</strain>
    </source>
</reference>
<gene>
    <name evidence="4" type="ORF">DFR68_108357</name>
</gene>
<dbReference type="Pfam" id="PF00583">
    <property type="entry name" value="Acetyltransf_1"/>
    <property type="match status" value="1"/>
</dbReference>
<feature type="domain" description="N-acetyltransferase" evidence="3">
    <location>
        <begin position="3"/>
        <end position="171"/>
    </location>
</feature>
<dbReference type="SUPFAM" id="SSF55729">
    <property type="entry name" value="Acyl-CoA N-acyltransferases (Nat)"/>
    <property type="match status" value="1"/>
</dbReference>
<evidence type="ECO:0000313" key="4">
    <source>
        <dbReference type="EMBL" id="RDI48524.1"/>
    </source>
</evidence>
<organism evidence="4 5">
    <name type="scientific">Nocardia mexicana</name>
    <dbReference type="NCBI Taxonomy" id="279262"/>
    <lineage>
        <taxon>Bacteria</taxon>
        <taxon>Bacillati</taxon>
        <taxon>Actinomycetota</taxon>
        <taxon>Actinomycetes</taxon>
        <taxon>Mycobacteriales</taxon>
        <taxon>Nocardiaceae</taxon>
        <taxon>Nocardia</taxon>
    </lineage>
</organism>
<dbReference type="OrthoDB" id="4458954at2"/>
<dbReference type="PANTHER" id="PTHR43877:SF2">
    <property type="entry name" value="AMINOALKYLPHOSPHONATE N-ACETYLTRANSFERASE-RELATED"/>
    <property type="match status" value="1"/>
</dbReference>
<dbReference type="AlphaFoldDB" id="A0A370H0N8"/>
<proteinExistence type="predicted"/>
<dbReference type="GO" id="GO:0016747">
    <property type="term" value="F:acyltransferase activity, transferring groups other than amino-acyl groups"/>
    <property type="evidence" value="ECO:0007669"/>
    <property type="project" value="InterPro"/>
</dbReference>
<comment type="caution">
    <text evidence="4">The sequence shown here is derived from an EMBL/GenBank/DDBJ whole genome shotgun (WGS) entry which is preliminary data.</text>
</comment>
<sequence length="173" mass="18852">MNPAVRPRESTDLAELAKVLVRVHAQDGYPVEGVSDPHAWLTPPHELAAWTALIDDQPIGHIALTQASEDDDAANLWHQTTGHSLTELAILVRLFVHPDYRGSGAGTLLMTTAYKYATAHGLAIAFDVMLKDRNAIRLYEKMGCQRIGTVTHTHSGDQAEPAAVYVAPSRRPA</sequence>
<dbReference type="Proteomes" id="UP000255355">
    <property type="component" value="Unassembled WGS sequence"/>
</dbReference>
<dbReference type="InterPro" id="IPR050832">
    <property type="entry name" value="Bact_Acetyltransf"/>
</dbReference>
<keyword evidence="5" id="KW-1185">Reference proteome</keyword>
<evidence type="ECO:0000313" key="5">
    <source>
        <dbReference type="Proteomes" id="UP000255355"/>
    </source>
</evidence>
<dbReference type="Gene3D" id="3.40.630.30">
    <property type="match status" value="1"/>
</dbReference>
<name>A0A370H0N8_9NOCA</name>
<dbReference type="RefSeq" id="WP_068022816.1">
    <property type="nucleotide sequence ID" value="NZ_QQAZ01000008.1"/>
</dbReference>
<dbReference type="STRING" id="1210089.GCA_001613165_04475"/>
<dbReference type="CDD" id="cd04301">
    <property type="entry name" value="NAT_SF"/>
    <property type="match status" value="1"/>
</dbReference>
<evidence type="ECO:0000256" key="2">
    <source>
        <dbReference type="ARBA" id="ARBA00023315"/>
    </source>
</evidence>
<accession>A0A370H0N8</accession>
<keyword evidence="1 4" id="KW-0808">Transferase</keyword>
<dbReference type="PANTHER" id="PTHR43877">
    <property type="entry name" value="AMINOALKYLPHOSPHONATE N-ACETYLTRANSFERASE-RELATED-RELATED"/>
    <property type="match status" value="1"/>
</dbReference>
<keyword evidence="2" id="KW-0012">Acyltransferase</keyword>
<dbReference type="EMBL" id="QQAZ01000008">
    <property type="protein sequence ID" value="RDI48524.1"/>
    <property type="molecule type" value="Genomic_DNA"/>
</dbReference>
<dbReference type="InterPro" id="IPR016181">
    <property type="entry name" value="Acyl_CoA_acyltransferase"/>
</dbReference>
<dbReference type="PROSITE" id="PS51186">
    <property type="entry name" value="GNAT"/>
    <property type="match status" value="1"/>
</dbReference>
<evidence type="ECO:0000259" key="3">
    <source>
        <dbReference type="PROSITE" id="PS51186"/>
    </source>
</evidence>
<protein>
    <submittedName>
        <fullName evidence="4">Acetyltransferase (GNAT) family protein</fullName>
    </submittedName>
</protein>